<proteinExistence type="predicted"/>
<organism evidence="3 4">
    <name type="scientific">Plasmopara halstedii</name>
    <name type="common">Downy mildew of sunflower</name>
    <dbReference type="NCBI Taxonomy" id="4781"/>
    <lineage>
        <taxon>Eukaryota</taxon>
        <taxon>Sar</taxon>
        <taxon>Stramenopiles</taxon>
        <taxon>Oomycota</taxon>
        <taxon>Peronosporomycetes</taxon>
        <taxon>Peronosporales</taxon>
        <taxon>Peronosporaceae</taxon>
        <taxon>Plasmopara</taxon>
    </lineage>
</organism>
<evidence type="ECO:0000313" key="4">
    <source>
        <dbReference type="Proteomes" id="UP000054928"/>
    </source>
</evidence>
<accession>A0A0P1ANU3</accession>
<dbReference type="OrthoDB" id="159975at2759"/>
<sequence length="314" mass="35892">MTCNGDDAVYASILNRMEPSEQLKLLQKVMKKEHKAIQRRICRVSESLSSLRQLHVAAARLRPSGDWISTTLQTQLKSIEEFRQKLEIAVENLENVIEVERKKKRRRRFDKEIAGFERKVVVEESGKYVKEAEKHGIEMDSVKREKEIIIKQEQNGPYVDFFEVEDNAERLEGLTVRFRDIANCGGCEVLETSQLSENGKPRIEIKNHHREVGDSVSKVVTTEGNEVEDGEITPGKESDHDCMRNVIELPFGLISVTSETSMRMKMEPMTLQDLYTRKADSQDIAQDRIAVQDEVESPIELQLPESSDSEESGL</sequence>
<dbReference type="AlphaFoldDB" id="A0A0P1ANU3"/>
<dbReference type="EMBL" id="CCYD01000645">
    <property type="protein sequence ID" value="CEG42410.1"/>
    <property type="molecule type" value="Genomic_DNA"/>
</dbReference>
<feature type="region of interest" description="Disordered" evidence="2">
    <location>
        <begin position="291"/>
        <end position="314"/>
    </location>
</feature>
<evidence type="ECO:0000313" key="3">
    <source>
        <dbReference type="EMBL" id="CEG42410.1"/>
    </source>
</evidence>
<dbReference type="RefSeq" id="XP_024578779.1">
    <property type="nucleotide sequence ID" value="XM_024728287.1"/>
</dbReference>
<feature type="coiled-coil region" evidence="1">
    <location>
        <begin position="76"/>
        <end position="119"/>
    </location>
</feature>
<keyword evidence="4" id="KW-1185">Reference proteome</keyword>
<dbReference type="Proteomes" id="UP000054928">
    <property type="component" value="Unassembled WGS sequence"/>
</dbReference>
<reference evidence="4" key="1">
    <citation type="submission" date="2014-09" db="EMBL/GenBank/DDBJ databases">
        <authorList>
            <person name="Sharma Rahul"/>
            <person name="Thines Marco"/>
        </authorList>
    </citation>
    <scope>NUCLEOTIDE SEQUENCE [LARGE SCALE GENOMIC DNA]</scope>
</reference>
<protein>
    <submittedName>
        <fullName evidence="3">Uncharacterized protein</fullName>
    </submittedName>
</protein>
<dbReference type="OMA" id="GYLFAHK"/>
<keyword evidence="1" id="KW-0175">Coiled coil</keyword>
<evidence type="ECO:0000256" key="1">
    <source>
        <dbReference type="SAM" id="Coils"/>
    </source>
</evidence>
<dbReference type="GeneID" id="36407743"/>
<name>A0A0P1ANU3_PLAHL</name>
<evidence type="ECO:0000256" key="2">
    <source>
        <dbReference type="SAM" id="MobiDB-lite"/>
    </source>
</evidence>